<comment type="caution">
    <text evidence="2">The sequence shown here is derived from an EMBL/GenBank/DDBJ whole genome shotgun (WGS) entry which is preliminary data.</text>
</comment>
<keyword evidence="1" id="KW-0472">Membrane</keyword>
<dbReference type="RefSeq" id="WP_035377332.1">
    <property type="nucleotide sequence ID" value="NZ_AZQP01000002.1"/>
</dbReference>
<feature type="transmembrane region" description="Helical" evidence="1">
    <location>
        <begin position="107"/>
        <end position="127"/>
    </location>
</feature>
<feature type="transmembrane region" description="Helical" evidence="1">
    <location>
        <begin position="75"/>
        <end position="95"/>
    </location>
</feature>
<keyword evidence="1" id="KW-0812">Transmembrane</keyword>
<reference evidence="2 3" key="1">
    <citation type="journal article" date="2014" name="Genome Announc.">
        <title>Draft Genome Sequence of Fervidicella metallireducens Strain AeBT, an Iron-Reducing Thermoanaerobe from the Great Artesian Basin.</title>
        <authorList>
            <person name="Patel B.K."/>
        </authorList>
    </citation>
    <scope>NUCLEOTIDE SEQUENCE [LARGE SCALE GENOMIC DNA]</scope>
    <source>
        <strain evidence="2 3">AeB</strain>
    </source>
</reference>
<proteinExistence type="predicted"/>
<dbReference type="OrthoDB" id="2086722at2"/>
<dbReference type="NCBIfam" id="TIGR04086">
    <property type="entry name" value="TIGR04086_membr"/>
    <property type="match status" value="1"/>
</dbReference>
<evidence type="ECO:0000313" key="2">
    <source>
        <dbReference type="EMBL" id="EYE89711.1"/>
    </source>
</evidence>
<feature type="transmembrane region" description="Helical" evidence="1">
    <location>
        <begin position="46"/>
        <end position="68"/>
    </location>
</feature>
<keyword evidence="1" id="KW-1133">Transmembrane helix</keyword>
<gene>
    <name evidence="2" type="ORF">Q428_00945</name>
</gene>
<dbReference type="Pfam" id="PF12670">
    <property type="entry name" value="DUF3792"/>
    <property type="match status" value="1"/>
</dbReference>
<dbReference type="STRING" id="1403537.Q428_00945"/>
<feature type="transmembrane region" description="Helical" evidence="1">
    <location>
        <begin position="21"/>
        <end position="40"/>
    </location>
</feature>
<sequence>MFDKENTQEKNYIIYTKAVSRGLLISIILILISAMLFYFTDLNENYMSSAVWIITILSICYSGIYGAFKIGHKGYVHGALLGAIYMLILFIVALLAERGQVNLKTYLIMFVMSIIIGGLSGMIGIVLKNK</sequence>
<protein>
    <recommendedName>
        <fullName evidence="4">TIGR04086 family membrane protein</fullName>
    </recommendedName>
</protein>
<dbReference type="Proteomes" id="UP000019681">
    <property type="component" value="Unassembled WGS sequence"/>
</dbReference>
<evidence type="ECO:0000313" key="3">
    <source>
        <dbReference type="Proteomes" id="UP000019681"/>
    </source>
</evidence>
<keyword evidence="3" id="KW-1185">Reference proteome</keyword>
<accession>A0A017RYP9</accession>
<dbReference type="InterPro" id="IPR023804">
    <property type="entry name" value="DUF3792_TM"/>
</dbReference>
<evidence type="ECO:0000256" key="1">
    <source>
        <dbReference type="SAM" id="Phobius"/>
    </source>
</evidence>
<name>A0A017RYP9_9CLOT</name>
<evidence type="ECO:0008006" key="4">
    <source>
        <dbReference type="Google" id="ProtNLM"/>
    </source>
</evidence>
<dbReference type="EMBL" id="AZQP01000002">
    <property type="protein sequence ID" value="EYE89711.1"/>
    <property type="molecule type" value="Genomic_DNA"/>
</dbReference>
<dbReference type="AlphaFoldDB" id="A0A017RYP9"/>
<organism evidence="2 3">
    <name type="scientific">Fervidicella metallireducens AeB</name>
    <dbReference type="NCBI Taxonomy" id="1403537"/>
    <lineage>
        <taxon>Bacteria</taxon>
        <taxon>Bacillati</taxon>
        <taxon>Bacillota</taxon>
        <taxon>Clostridia</taxon>
        <taxon>Eubacteriales</taxon>
        <taxon>Clostridiaceae</taxon>
        <taxon>Fervidicella</taxon>
    </lineage>
</organism>